<dbReference type="Pfam" id="PF00078">
    <property type="entry name" value="RVT_1"/>
    <property type="match status" value="1"/>
</dbReference>
<proteinExistence type="predicted"/>
<evidence type="ECO:0000313" key="3">
    <source>
        <dbReference type="Proteomes" id="UP001303046"/>
    </source>
</evidence>
<dbReference type="Proteomes" id="UP001303046">
    <property type="component" value="Unassembled WGS sequence"/>
</dbReference>
<sequence>MLTDGPHHHFYVIEESSMPSAHVPDYVLASSIPQSGIRKSRVVWDIAIDSDHRPVLLSFKIQFHKRNRGASLQPKIDMASLKDEECRTKFRRVSTHGGVRTRKLNDADSFTKCIQDAARETLPILFPRKNFAFASAETKSAYNSVSVAQHCGKMERCSPILNTANGVAVGEATLPIWREHFKTLLNRLAPSAPELEHVHRPTYVVNEEPPTEFEEELSRNLLAACYAQDFGADYSGLDDMNQRTTAAVRTPAGCTTQFEVVTGVRKGAVAGLFLFNFAIDDIMRRTVDQCPTYIILAPSGRPLTDIEYSDDVVIFAKSGTKLQHVVNLVSKLAAAYGLRLRMNASKCGSPRDLERESGLTDNR</sequence>
<dbReference type="PANTHER" id="PTHR47027:SF20">
    <property type="entry name" value="REVERSE TRANSCRIPTASE-LIKE PROTEIN WITH RNA-DIRECTED DNA POLYMERASE DOMAIN"/>
    <property type="match status" value="1"/>
</dbReference>
<dbReference type="PANTHER" id="PTHR47027">
    <property type="entry name" value="REVERSE TRANSCRIPTASE DOMAIN-CONTAINING PROTEIN"/>
    <property type="match status" value="1"/>
</dbReference>
<gene>
    <name evidence="2" type="primary">Necator_chrX.g25270</name>
    <name evidence="2" type="ORF">RB195_025104</name>
</gene>
<comment type="caution">
    <text evidence="2">The sequence shown here is derived from an EMBL/GenBank/DDBJ whole genome shotgun (WGS) entry which is preliminary data.</text>
</comment>
<dbReference type="EMBL" id="JAVFWL010000006">
    <property type="protein sequence ID" value="KAK6765037.1"/>
    <property type="molecule type" value="Genomic_DNA"/>
</dbReference>
<evidence type="ECO:0000313" key="2">
    <source>
        <dbReference type="EMBL" id="KAK6765037.1"/>
    </source>
</evidence>
<protein>
    <recommendedName>
        <fullName evidence="1">Reverse transcriptase domain-containing protein</fullName>
    </recommendedName>
</protein>
<feature type="domain" description="Reverse transcriptase" evidence="1">
    <location>
        <begin position="252"/>
        <end position="347"/>
    </location>
</feature>
<reference evidence="2 3" key="1">
    <citation type="submission" date="2023-08" db="EMBL/GenBank/DDBJ databases">
        <title>A Necator americanus chromosomal reference genome.</title>
        <authorList>
            <person name="Ilik V."/>
            <person name="Petrzelkova K.J."/>
            <person name="Pardy F."/>
            <person name="Fuh T."/>
            <person name="Niatou-Singa F.S."/>
            <person name="Gouil Q."/>
            <person name="Baker L."/>
            <person name="Ritchie M.E."/>
            <person name="Jex A.R."/>
            <person name="Gazzola D."/>
            <person name="Li H."/>
            <person name="Toshio Fujiwara R."/>
            <person name="Zhan B."/>
            <person name="Aroian R.V."/>
            <person name="Pafco B."/>
            <person name="Schwarz E.M."/>
        </authorList>
    </citation>
    <scope>NUCLEOTIDE SEQUENCE [LARGE SCALE GENOMIC DNA]</scope>
    <source>
        <strain evidence="2 3">Aroian</strain>
        <tissue evidence="2">Whole animal</tissue>
    </source>
</reference>
<evidence type="ECO:0000259" key="1">
    <source>
        <dbReference type="Pfam" id="PF00078"/>
    </source>
</evidence>
<accession>A0ABR1EQV8</accession>
<dbReference type="InterPro" id="IPR000477">
    <property type="entry name" value="RT_dom"/>
</dbReference>
<organism evidence="2 3">
    <name type="scientific">Necator americanus</name>
    <name type="common">Human hookworm</name>
    <dbReference type="NCBI Taxonomy" id="51031"/>
    <lineage>
        <taxon>Eukaryota</taxon>
        <taxon>Metazoa</taxon>
        <taxon>Ecdysozoa</taxon>
        <taxon>Nematoda</taxon>
        <taxon>Chromadorea</taxon>
        <taxon>Rhabditida</taxon>
        <taxon>Rhabditina</taxon>
        <taxon>Rhabditomorpha</taxon>
        <taxon>Strongyloidea</taxon>
        <taxon>Ancylostomatidae</taxon>
        <taxon>Bunostominae</taxon>
        <taxon>Necator</taxon>
    </lineage>
</organism>
<keyword evidence="3" id="KW-1185">Reference proteome</keyword>
<name>A0ABR1EQV8_NECAM</name>